<keyword evidence="2 7" id="KW-0813">Transport</keyword>
<evidence type="ECO:0000259" key="8">
    <source>
        <dbReference type="PROSITE" id="PS50928"/>
    </source>
</evidence>
<dbReference type="InterPro" id="IPR000515">
    <property type="entry name" value="MetI-like"/>
</dbReference>
<dbReference type="PANTHER" id="PTHR43386">
    <property type="entry name" value="OLIGOPEPTIDE TRANSPORT SYSTEM PERMEASE PROTEIN APPC"/>
    <property type="match status" value="1"/>
</dbReference>
<keyword evidence="6 7" id="KW-0472">Membrane</keyword>
<feature type="transmembrane region" description="Helical" evidence="7">
    <location>
        <begin position="71"/>
        <end position="94"/>
    </location>
</feature>
<feature type="transmembrane region" description="Helical" evidence="7">
    <location>
        <begin position="7"/>
        <end position="29"/>
    </location>
</feature>
<dbReference type="KEGG" id="mtai:Mtai_v1c29230"/>
<dbReference type="AlphaFoldDB" id="A0A399DYI1"/>
<dbReference type="PANTHER" id="PTHR43386:SF1">
    <property type="entry name" value="D,D-DIPEPTIDE TRANSPORT SYSTEM PERMEASE PROTEIN DDPC-RELATED"/>
    <property type="match status" value="1"/>
</dbReference>
<reference evidence="9 10" key="1">
    <citation type="submission" date="2018-08" db="EMBL/GenBank/DDBJ databases">
        <title>Meiothermus cateniformans JCM 15151 genome sequencing project.</title>
        <authorList>
            <person name="Da Costa M.S."/>
            <person name="Albuquerque L."/>
            <person name="Raposo P."/>
            <person name="Froufe H.J.C."/>
            <person name="Barroso C.S."/>
            <person name="Egas C."/>
        </authorList>
    </citation>
    <scope>NUCLEOTIDE SEQUENCE [LARGE SCALE GENOMIC DNA]</scope>
    <source>
        <strain evidence="9 10">JCM 15151</strain>
    </source>
</reference>
<dbReference type="EMBL" id="QWKX01000029">
    <property type="protein sequence ID" value="RIH77247.1"/>
    <property type="molecule type" value="Genomic_DNA"/>
</dbReference>
<comment type="subcellular location">
    <subcellularLocation>
        <location evidence="1 7">Cell membrane</location>
        <topology evidence="1 7">Multi-pass membrane protein</topology>
    </subcellularLocation>
</comment>
<feature type="transmembrane region" description="Helical" evidence="7">
    <location>
        <begin position="239"/>
        <end position="262"/>
    </location>
</feature>
<dbReference type="GO" id="GO:0055085">
    <property type="term" value="P:transmembrane transport"/>
    <property type="evidence" value="ECO:0007669"/>
    <property type="project" value="InterPro"/>
</dbReference>
<comment type="caution">
    <text evidence="9">The sequence shown here is derived from an EMBL/GenBank/DDBJ whole genome shotgun (WGS) entry which is preliminary data.</text>
</comment>
<sequence>MLLASPVGVTGLGLLTLMLFLALFGPLIAPYDPTLPSGKPFEQPSSAHLLGTNDVGQDILSELIVGTRVSLLIGFSAAAGAILIGTLVGLVAGYSGGWLDGALMRLVDVMLVLPFIPLMIVVAAYLGPSTGNLIAAIMLVIWARPARVIRSGVLALRGATYVEGARALGASDFHILFRHILPGVLPIAVSQFILVASGSILIEASLSFLGLGDPVRKSWGSILYYAQIRGAFLNGSWPWWVVPPGVMITLAVLGFALTGRALEGYLFPRLRKG</sequence>
<keyword evidence="5 7" id="KW-1133">Transmembrane helix</keyword>
<dbReference type="InterPro" id="IPR025966">
    <property type="entry name" value="OppC_N"/>
</dbReference>
<evidence type="ECO:0000256" key="4">
    <source>
        <dbReference type="ARBA" id="ARBA00022692"/>
    </source>
</evidence>
<evidence type="ECO:0000313" key="10">
    <source>
        <dbReference type="Proteomes" id="UP000266089"/>
    </source>
</evidence>
<evidence type="ECO:0000256" key="3">
    <source>
        <dbReference type="ARBA" id="ARBA00022475"/>
    </source>
</evidence>
<evidence type="ECO:0000256" key="1">
    <source>
        <dbReference type="ARBA" id="ARBA00004651"/>
    </source>
</evidence>
<dbReference type="InterPro" id="IPR035906">
    <property type="entry name" value="MetI-like_sf"/>
</dbReference>
<dbReference type="CDD" id="cd06261">
    <property type="entry name" value="TM_PBP2"/>
    <property type="match status" value="1"/>
</dbReference>
<evidence type="ECO:0000313" key="9">
    <source>
        <dbReference type="EMBL" id="RIH77247.1"/>
    </source>
</evidence>
<dbReference type="Pfam" id="PF12911">
    <property type="entry name" value="OppC_N"/>
    <property type="match status" value="1"/>
</dbReference>
<proteinExistence type="inferred from homology"/>
<dbReference type="GO" id="GO:0005886">
    <property type="term" value="C:plasma membrane"/>
    <property type="evidence" value="ECO:0007669"/>
    <property type="project" value="UniProtKB-SubCell"/>
</dbReference>
<keyword evidence="4 7" id="KW-0812">Transmembrane</keyword>
<evidence type="ECO:0000256" key="7">
    <source>
        <dbReference type="RuleBase" id="RU363032"/>
    </source>
</evidence>
<name>A0A399DYI1_9DEIN</name>
<organism evidence="9 10">
    <name type="scientific">Meiothermus taiwanensis</name>
    <dbReference type="NCBI Taxonomy" id="172827"/>
    <lineage>
        <taxon>Bacteria</taxon>
        <taxon>Thermotogati</taxon>
        <taxon>Deinococcota</taxon>
        <taxon>Deinococci</taxon>
        <taxon>Thermales</taxon>
        <taxon>Thermaceae</taxon>
        <taxon>Meiothermus</taxon>
    </lineage>
</organism>
<evidence type="ECO:0000256" key="2">
    <source>
        <dbReference type="ARBA" id="ARBA00022448"/>
    </source>
</evidence>
<feature type="transmembrane region" description="Helical" evidence="7">
    <location>
        <begin position="176"/>
        <end position="202"/>
    </location>
</feature>
<keyword evidence="3" id="KW-1003">Cell membrane</keyword>
<dbReference type="PROSITE" id="PS50928">
    <property type="entry name" value="ABC_TM1"/>
    <property type="match status" value="1"/>
</dbReference>
<comment type="similarity">
    <text evidence="7">Belongs to the binding-protein-dependent transport system permease family.</text>
</comment>
<dbReference type="InterPro" id="IPR050366">
    <property type="entry name" value="BP-dependent_transpt_permease"/>
</dbReference>
<dbReference type="Proteomes" id="UP000266089">
    <property type="component" value="Unassembled WGS sequence"/>
</dbReference>
<feature type="domain" description="ABC transmembrane type-1" evidence="8">
    <location>
        <begin position="67"/>
        <end position="259"/>
    </location>
</feature>
<evidence type="ECO:0000256" key="5">
    <source>
        <dbReference type="ARBA" id="ARBA00022989"/>
    </source>
</evidence>
<feature type="transmembrane region" description="Helical" evidence="7">
    <location>
        <begin position="106"/>
        <end position="127"/>
    </location>
</feature>
<gene>
    <name evidence="9" type="primary">gsiD_2</name>
    <name evidence="9" type="ORF">Mcate_01393</name>
</gene>
<dbReference type="Gene3D" id="1.10.3720.10">
    <property type="entry name" value="MetI-like"/>
    <property type="match status" value="1"/>
</dbReference>
<evidence type="ECO:0000256" key="6">
    <source>
        <dbReference type="ARBA" id="ARBA00023136"/>
    </source>
</evidence>
<dbReference type="Pfam" id="PF00528">
    <property type="entry name" value="BPD_transp_1"/>
    <property type="match status" value="1"/>
</dbReference>
<protein>
    <submittedName>
        <fullName evidence="9">Glutathione transport system permease protein GsiD</fullName>
    </submittedName>
</protein>
<dbReference type="SUPFAM" id="SSF161098">
    <property type="entry name" value="MetI-like"/>
    <property type="match status" value="1"/>
</dbReference>
<accession>A0A399DYI1</accession>